<sequence>MPERVLIRLARLNKTLVFLVTAALVFLGLLLPGIVGAAVLSVLAAGLAWLQYVTWSVTPAAGRVPRMLILALVVAAAIYKAS</sequence>
<dbReference type="Proteomes" id="UP001501444">
    <property type="component" value="Unassembled WGS sequence"/>
</dbReference>
<organism evidence="2 3">
    <name type="scientific">Dactylosporangium salmoneum</name>
    <dbReference type="NCBI Taxonomy" id="53361"/>
    <lineage>
        <taxon>Bacteria</taxon>
        <taxon>Bacillati</taxon>
        <taxon>Actinomycetota</taxon>
        <taxon>Actinomycetes</taxon>
        <taxon>Micromonosporales</taxon>
        <taxon>Micromonosporaceae</taxon>
        <taxon>Dactylosporangium</taxon>
    </lineage>
</organism>
<reference evidence="3" key="1">
    <citation type="journal article" date="2019" name="Int. J. Syst. Evol. Microbiol.">
        <title>The Global Catalogue of Microorganisms (GCM) 10K type strain sequencing project: providing services to taxonomists for standard genome sequencing and annotation.</title>
        <authorList>
            <consortium name="The Broad Institute Genomics Platform"/>
            <consortium name="The Broad Institute Genome Sequencing Center for Infectious Disease"/>
            <person name="Wu L."/>
            <person name="Ma J."/>
        </authorList>
    </citation>
    <scope>NUCLEOTIDE SEQUENCE [LARGE SCALE GENOMIC DNA]</scope>
    <source>
        <strain evidence="3">JCM 3272</strain>
    </source>
</reference>
<proteinExistence type="predicted"/>
<keyword evidence="1" id="KW-0812">Transmembrane</keyword>
<dbReference type="EMBL" id="BAAARV010000034">
    <property type="protein sequence ID" value="GAA2355145.1"/>
    <property type="molecule type" value="Genomic_DNA"/>
</dbReference>
<name>A0ABP5TKV7_9ACTN</name>
<keyword evidence="1" id="KW-1133">Transmembrane helix</keyword>
<evidence type="ECO:0000313" key="2">
    <source>
        <dbReference type="EMBL" id="GAA2355145.1"/>
    </source>
</evidence>
<feature type="transmembrane region" description="Helical" evidence="1">
    <location>
        <begin position="64"/>
        <end position="81"/>
    </location>
</feature>
<dbReference type="RefSeq" id="WP_344614666.1">
    <property type="nucleotide sequence ID" value="NZ_BAAARV010000034.1"/>
</dbReference>
<dbReference type="InterPro" id="IPR046549">
    <property type="entry name" value="DUF6703"/>
</dbReference>
<gene>
    <name evidence="2" type="ORF">GCM10010170_047440</name>
</gene>
<protein>
    <submittedName>
        <fullName evidence="2">Uncharacterized protein</fullName>
    </submittedName>
</protein>
<keyword evidence="1" id="KW-0472">Membrane</keyword>
<accession>A0ABP5TKV7</accession>
<keyword evidence="3" id="KW-1185">Reference proteome</keyword>
<dbReference type="Pfam" id="PF20444">
    <property type="entry name" value="DUF6703"/>
    <property type="match status" value="1"/>
</dbReference>
<feature type="transmembrane region" description="Helical" evidence="1">
    <location>
        <begin position="16"/>
        <end position="44"/>
    </location>
</feature>
<comment type="caution">
    <text evidence="2">The sequence shown here is derived from an EMBL/GenBank/DDBJ whole genome shotgun (WGS) entry which is preliminary data.</text>
</comment>
<evidence type="ECO:0000256" key="1">
    <source>
        <dbReference type="SAM" id="Phobius"/>
    </source>
</evidence>
<evidence type="ECO:0000313" key="3">
    <source>
        <dbReference type="Proteomes" id="UP001501444"/>
    </source>
</evidence>